<organism evidence="2 3">
    <name type="scientific">Qipengyuania soli</name>
    <dbReference type="NCBI Taxonomy" id="2782568"/>
    <lineage>
        <taxon>Bacteria</taxon>
        <taxon>Pseudomonadati</taxon>
        <taxon>Pseudomonadota</taxon>
        <taxon>Alphaproteobacteria</taxon>
        <taxon>Sphingomonadales</taxon>
        <taxon>Erythrobacteraceae</taxon>
        <taxon>Qipengyuania</taxon>
    </lineage>
</organism>
<dbReference type="PANTHER" id="PTHR43575:SF1">
    <property type="entry name" value="PROTEIN ABCI7, CHLOROPLASTIC"/>
    <property type="match status" value="1"/>
</dbReference>
<sequence length="252" mass="27393">MPEAATLPTRREEAWRYSAVDRLQGVALDDWRVIDVPAGESFRDTLVIADGAATKPTELHRWRVTVGEGATCELFAVLSSAEYARLEIEVTLARGAHFELGGITVGGRETVREFVTRVVHASPQATSNQVVRAVHWGHGTGNFLGNIDVLRDAQKTDAAQDFKGLLLEKGASVNAVPQLEIFADDVKCAHGASIGQLDETARFYMAARGLSPDLARRLLVQAFLGDALVALDDDDLRDAMMQVALDKVDRAL</sequence>
<dbReference type="InterPro" id="IPR037284">
    <property type="entry name" value="SUF_FeS_clus_asmbl_SufBD_sf"/>
</dbReference>
<dbReference type="EMBL" id="CP064654">
    <property type="protein sequence ID" value="QPC98744.1"/>
    <property type="molecule type" value="Genomic_DNA"/>
</dbReference>
<dbReference type="Pfam" id="PF01458">
    <property type="entry name" value="SUFBD_core"/>
    <property type="match status" value="1"/>
</dbReference>
<dbReference type="GO" id="GO:0016226">
    <property type="term" value="P:iron-sulfur cluster assembly"/>
    <property type="evidence" value="ECO:0007669"/>
    <property type="project" value="InterPro"/>
</dbReference>
<dbReference type="SUPFAM" id="SSF101960">
    <property type="entry name" value="Stabilizer of iron transporter SufD"/>
    <property type="match status" value="1"/>
</dbReference>
<protein>
    <submittedName>
        <fullName evidence="2">SufD family Fe-S cluster assembly protein</fullName>
    </submittedName>
</protein>
<evidence type="ECO:0000313" key="3">
    <source>
        <dbReference type="Proteomes" id="UP000594459"/>
    </source>
</evidence>
<dbReference type="InterPro" id="IPR000825">
    <property type="entry name" value="SUF_FeS_clus_asmbl_SufBD_core"/>
</dbReference>
<name>A0A7S8F3W2_9SPHN</name>
<gene>
    <name evidence="2" type="ORF">IRL76_13035</name>
</gene>
<dbReference type="InterPro" id="IPR055346">
    <property type="entry name" value="Fe-S_cluster_assembly_SufBD"/>
</dbReference>
<dbReference type="RefSeq" id="WP_200981748.1">
    <property type="nucleotide sequence ID" value="NZ_CP064654.1"/>
</dbReference>
<evidence type="ECO:0000313" key="2">
    <source>
        <dbReference type="EMBL" id="QPC98744.1"/>
    </source>
</evidence>
<evidence type="ECO:0000259" key="1">
    <source>
        <dbReference type="Pfam" id="PF01458"/>
    </source>
</evidence>
<accession>A0A7S8F3W2</accession>
<dbReference type="PANTHER" id="PTHR43575">
    <property type="entry name" value="PROTEIN ABCI7, CHLOROPLASTIC"/>
    <property type="match status" value="1"/>
</dbReference>
<dbReference type="Proteomes" id="UP000594459">
    <property type="component" value="Chromosome"/>
</dbReference>
<keyword evidence="3" id="KW-1185">Reference proteome</keyword>
<proteinExistence type="predicted"/>
<reference evidence="2 3" key="1">
    <citation type="submission" date="2020-11" db="EMBL/GenBank/DDBJ databases">
        <title>The genome sequence of Erythrobacter sp. 6D36.</title>
        <authorList>
            <person name="Liu Y."/>
        </authorList>
    </citation>
    <scope>NUCLEOTIDE SEQUENCE [LARGE SCALE GENOMIC DNA]</scope>
    <source>
        <strain evidence="2 3">6D36</strain>
    </source>
</reference>
<dbReference type="KEGG" id="qso:IRL76_13035"/>
<feature type="domain" description="SUF system FeS cluster assembly SufBD core" evidence="1">
    <location>
        <begin position="53"/>
        <end position="223"/>
    </location>
</feature>
<dbReference type="AlphaFoldDB" id="A0A7S8F3W2"/>